<dbReference type="AlphaFoldDB" id="A0A1I7XFU2"/>
<evidence type="ECO:0000313" key="6">
    <source>
        <dbReference type="WBParaSite" id="Hba_16542"/>
    </source>
</evidence>
<comment type="similarity">
    <text evidence="2">Belongs to the TALE/IRO homeobox family.</text>
</comment>
<accession>A0A1I7XFU2</accession>
<feature type="region of interest" description="Disordered" evidence="3">
    <location>
        <begin position="274"/>
        <end position="297"/>
    </location>
</feature>
<dbReference type="InterPro" id="IPR001356">
    <property type="entry name" value="HD"/>
</dbReference>
<keyword evidence="5" id="KW-1185">Reference proteome</keyword>
<dbReference type="GO" id="GO:0000978">
    <property type="term" value="F:RNA polymerase II cis-regulatory region sequence-specific DNA binding"/>
    <property type="evidence" value="ECO:0007669"/>
    <property type="project" value="TreeGrafter"/>
</dbReference>
<dbReference type="SUPFAM" id="SSF46689">
    <property type="entry name" value="Homeodomain-like"/>
    <property type="match status" value="1"/>
</dbReference>
<proteinExistence type="inferred from homology"/>
<dbReference type="PANTHER" id="PTHR11211">
    <property type="entry name" value="IROQUOIS-CLASS HOMEODOMAIN PROTEIN IRX"/>
    <property type="match status" value="1"/>
</dbReference>
<feature type="transmembrane region" description="Helical" evidence="4">
    <location>
        <begin position="83"/>
        <end position="107"/>
    </location>
</feature>
<dbReference type="GO" id="GO:0048468">
    <property type="term" value="P:cell development"/>
    <property type="evidence" value="ECO:0007669"/>
    <property type="project" value="TreeGrafter"/>
</dbReference>
<comment type="subcellular location">
    <subcellularLocation>
        <location evidence="1">Nucleus</location>
    </subcellularLocation>
</comment>
<name>A0A1I7XFU2_HETBA</name>
<dbReference type="WBParaSite" id="Hba_16542">
    <property type="protein sequence ID" value="Hba_16542"/>
    <property type="gene ID" value="Hba_16542"/>
</dbReference>
<feature type="compositionally biased region" description="Low complexity" evidence="3">
    <location>
        <begin position="230"/>
        <end position="241"/>
    </location>
</feature>
<dbReference type="GO" id="GO:0000981">
    <property type="term" value="F:DNA-binding transcription factor activity, RNA polymerase II-specific"/>
    <property type="evidence" value="ECO:0007669"/>
    <property type="project" value="TreeGrafter"/>
</dbReference>
<evidence type="ECO:0000256" key="3">
    <source>
        <dbReference type="SAM" id="MobiDB-lite"/>
    </source>
</evidence>
<sequence>MMAFNPAFNPAQLLAASQASTPLKSEGELGADAIRFLAASGPLFSGQFPFPGMPSAAPADAFRAMAAQAGLQFPVMYPGLQPVILYLISIVFIIYFNLCFLLSLLLLSRIPIISSLDALTGTSAPLCLIFSSRQLVNFLNRVPACSHTLFPANMTTVSALSTRKVSTWFANARRRLKKENKMTWSPQNRRGDDNDDDDDLADLDTIDRPSSSTSDLSERKNDSADVDLPSNNNENVKESSSTPGQESDDSTPKKTLGKIWSIADTLGDIKKETPNSIKKLEKDEAGSSKKDSPSSDETAIPFAQQWHQRMLAMAAGMQFPPQMLAAMQGSRPPAHSLASVPGMPFFNPLSLMGLAPPPPALNGWYLT</sequence>
<feature type="compositionally biased region" description="Basic and acidic residues" evidence="3">
    <location>
        <begin position="274"/>
        <end position="293"/>
    </location>
</feature>
<dbReference type="PANTHER" id="PTHR11211:SF40">
    <property type="entry name" value="MIRROR, ISOFORM C"/>
    <property type="match status" value="1"/>
</dbReference>
<keyword evidence="4" id="KW-0472">Membrane</keyword>
<dbReference type="GO" id="GO:0005634">
    <property type="term" value="C:nucleus"/>
    <property type="evidence" value="ECO:0007669"/>
    <property type="project" value="UniProtKB-SubCell"/>
</dbReference>
<evidence type="ECO:0000256" key="2">
    <source>
        <dbReference type="ARBA" id="ARBA00008446"/>
    </source>
</evidence>
<dbReference type="GO" id="GO:0030182">
    <property type="term" value="P:neuron differentiation"/>
    <property type="evidence" value="ECO:0007669"/>
    <property type="project" value="TreeGrafter"/>
</dbReference>
<dbReference type="CDD" id="cd00086">
    <property type="entry name" value="homeodomain"/>
    <property type="match status" value="1"/>
</dbReference>
<evidence type="ECO:0000313" key="5">
    <source>
        <dbReference type="Proteomes" id="UP000095283"/>
    </source>
</evidence>
<dbReference type="Proteomes" id="UP000095283">
    <property type="component" value="Unplaced"/>
</dbReference>
<evidence type="ECO:0000256" key="1">
    <source>
        <dbReference type="ARBA" id="ARBA00004123"/>
    </source>
</evidence>
<keyword evidence="4" id="KW-1133">Transmembrane helix</keyword>
<evidence type="ECO:0000256" key="4">
    <source>
        <dbReference type="SAM" id="Phobius"/>
    </source>
</evidence>
<protein>
    <submittedName>
        <fullName evidence="6">Homeobox domain-containing protein</fullName>
    </submittedName>
</protein>
<dbReference type="Gene3D" id="1.10.10.60">
    <property type="entry name" value="Homeodomain-like"/>
    <property type="match status" value="1"/>
</dbReference>
<feature type="compositionally biased region" description="Acidic residues" evidence="3">
    <location>
        <begin position="193"/>
        <end position="204"/>
    </location>
</feature>
<reference evidence="6" key="1">
    <citation type="submission" date="2016-11" db="UniProtKB">
        <authorList>
            <consortium name="WormBaseParasite"/>
        </authorList>
    </citation>
    <scope>IDENTIFICATION</scope>
</reference>
<dbReference type="InterPro" id="IPR009057">
    <property type="entry name" value="Homeodomain-like_sf"/>
</dbReference>
<keyword evidence="4" id="KW-0812">Transmembrane</keyword>
<feature type="region of interest" description="Disordered" evidence="3">
    <location>
        <begin position="180"/>
        <end position="256"/>
    </location>
</feature>
<organism evidence="5 6">
    <name type="scientific">Heterorhabditis bacteriophora</name>
    <name type="common">Entomopathogenic nematode worm</name>
    <dbReference type="NCBI Taxonomy" id="37862"/>
    <lineage>
        <taxon>Eukaryota</taxon>
        <taxon>Metazoa</taxon>
        <taxon>Ecdysozoa</taxon>
        <taxon>Nematoda</taxon>
        <taxon>Chromadorea</taxon>
        <taxon>Rhabditida</taxon>
        <taxon>Rhabditina</taxon>
        <taxon>Rhabditomorpha</taxon>
        <taxon>Strongyloidea</taxon>
        <taxon>Heterorhabditidae</taxon>
        <taxon>Heterorhabditis</taxon>
    </lineage>
</organism>